<name>A0A4Z1GJT4_9HELO</name>
<evidence type="ECO:0000256" key="2">
    <source>
        <dbReference type="SAM" id="MobiDB-lite"/>
    </source>
</evidence>
<sequence>MNRPYSTSRPLPRAKGADSFYSSDGEIAIDARRSNITFKSEPSDKTISVNIQRAQTACELCRKQKKRCTHIGDATLRVLNQEETTHTYNQNTSIRTSELENDTIEVDNNSTPSPANPLGPTLYFGPQQSAPERFALQEHTKSLGGMNASSRLIVDQSCKIPGVPNWEKVRVKVESLGIDYPDDLPYILKYELRTLSLRCQECLNDINLRGGVGNIGSHANGRPHAHYVERRLRDLEEEGFQRTLNEKVRERAALLDSRAKWRRKIPLQKRPKSTLCSDLEDESDSEYEPFQSKRQRVKDAFSTKLASDDLQSDIRRSNEALVRSQVDRLEDRIDKVKKTSIPPRRSVLGKKSDSERELQELKVSQSQSQPHTDQVATLQEEVNTLTAKVSNLAGLVENHELPTSHSSTANDAALIEDLKKSKGTMMKRLATSEERLAALEEQNDRLVFKIKELERR</sequence>
<reference evidence="3 4" key="1">
    <citation type="submission" date="2017-12" db="EMBL/GenBank/DDBJ databases">
        <title>Comparative genomics of Botrytis spp.</title>
        <authorList>
            <person name="Valero-Jimenez C.A."/>
            <person name="Tapia P."/>
            <person name="Veloso J."/>
            <person name="Silva-Moreno E."/>
            <person name="Staats M."/>
            <person name="Valdes J.H."/>
            <person name="Van Kan J.A.L."/>
        </authorList>
    </citation>
    <scope>NUCLEOTIDE SEQUENCE [LARGE SCALE GENOMIC DNA]</scope>
    <source>
        <strain evidence="3 4">Bh0001</strain>
    </source>
</reference>
<protein>
    <submittedName>
        <fullName evidence="3">Uncharacterized protein</fullName>
    </submittedName>
</protein>
<dbReference type="EMBL" id="PQXK01000214">
    <property type="protein sequence ID" value="TGO34057.1"/>
    <property type="molecule type" value="Genomic_DNA"/>
</dbReference>
<feature type="region of interest" description="Disordered" evidence="2">
    <location>
        <begin position="334"/>
        <end position="356"/>
    </location>
</feature>
<gene>
    <name evidence="3" type="ORF">BHYA_0214g00080</name>
</gene>
<evidence type="ECO:0000313" key="4">
    <source>
        <dbReference type="Proteomes" id="UP000297814"/>
    </source>
</evidence>
<feature type="region of interest" description="Disordered" evidence="2">
    <location>
        <begin position="272"/>
        <end position="294"/>
    </location>
</feature>
<accession>A0A4Z1GJT4</accession>
<dbReference type="AlphaFoldDB" id="A0A4Z1GJT4"/>
<feature type="compositionally biased region" description="Acidic residues" evidence="2">
    <location>
        <begin position="278"/>
        <end position="287"/>
    </location>
</feature>
<keyword evidence="1" id="KW-0175">Coiled coil</keyword>
<proteinExistence type="predicted"/>
<feature type="coiled-coil region" evidence="1">
    <location>
        <begin position="422"/>
        <end position="456"/>
    </location>
</feature>
<keyword evidence="4" id="KW-1185">Reference proteome</keyword>
<organism evidence="3 4">
    <name type="scientific">Botrytis hyacinthi</name>
    <dbReference type="NCBI Taxonomy" id="278943"/>
    <lineage>
        <taxon>Eukaryota</taxon>
        <taxon>Fungi</taxon>
        <taxon>Dikarya</taxon>
        <taxon>Ascomycota</taxon>
        <taxon>Pezizomycotina</taxon>
        <taxon>Leotiomycetes</taxon>
        <taxon>Helotiales</taxon>
        <taxon>Sclerotiniaceae</taxon>
        <taxon>Botrytis</taxon>
    </lineage>
</organism>
<evidence type="ECO:0000256" key="1">
    <source>
        <dbReference type="SAM" id="Coils"/>
    </source>
</evidence>
<comment type="caution">
    <text evidence="3">The sequence shown here is derived from an EMBL/GenBank/DDBJ whole genome shotgun (WGS) entry which is preliminary data.</text>
</comment>
<dbReference type="Proteomes" id="UP000297814">
    <property type="component" value="Unassembled WGS sequence"/>
</dbReference>
<evidence type="ECO:0000313" key="3">
    <source>
        <dbReference type="EMBL" id="TGO34057.1"/>
    </source>
</evidence>